<evidence type="ECO:0000256" key="1">
    <source>
        <dbReference type="SAM" id="Coils"/>
    </source>
</evidence>
<proteinExistence type="predicted"/>
<sequence>MLKIFCSEFEFQSEDLQKLLESSEWPFKNALIEGLAFLEKDNDEVRDEVLQHRSRYIEHDVCWQKLELKWTCVPMMNSALGLKQFFKDALFAAGLFQRWGREIWGADPVMAVESFLHANRILNECRGSVNFNQLIDDEKIISEGRRQSARKGGEAKAEHYIPVKKEVIRLLLKNVPSDGGWQKRIVAARAIEQELMKFVTEMKHQNSGLDLNVDELIQTVVRWGREDSEVRAAYEATVRVKVGKKLA</sequence>
<name>A0A291DU63_9ENTR</name>
<dbReference type="EMBL" id="CP023525">
    <property type="protein sequence ID" value="ATF91360.1"/>
    <property type="molecule type" value="Genomic_DNA"/>
</dbReference>
<reference evidence="3 5" key="2">
    <citation type="submission" date="2018-06" db="EMBL/GenBank/DDBJ databases">
        <authorList>
            <consortium name="Pathogen Informatics"/>
            <person name="Doyle S."/>
        </authorList>
    </citation>
    <scope>NUCLEOTIDE SEQUENCE [LARGE SCALE GENOMIC DNA]</scope>
    <source>
        <strain evidence="3 5">NCTC12120</strain>
    </source>
</reference>
<protein>
    <submittedName>
        <fullName evidence="2">Uncharacterized protein</fullName>
    </submittedName>
</protein>
<evidence type="ECO:0000313" key="3">
    <source>
        <dbReference type="EMBL" id="SQC91445.1"/>
    </source>
</evidence>
<evidence type="ECO:0000313" key="4">
    <source>
        <dbReference type="Proteomes" id="UP000217979"/>
    </source>
</evidence>
<dbReference type="Proteomes" id="UP000217979">
    <property type="component" value="Chromosome"/>
</dbReference>
<evidence type="ECO:0000313" key="2">
    <source>
        <dbReference type="EMBL" id="ATF91360.1"/>
    </source>
</evidence>
<dbReference type="RefSeq" id="WP_061277755.1">
    <property type="nucleotide sequence ID" value="NZ_CP023525.1"/>
</dbReference>
<gene>
    <name evidence="2" type="ORF">CO704_04310</name>
    <name evidence="3" type="ORF">NCTC12120_04604</name>
</gene>
<accession>A0A291DU63</accession>
<dbReference type="EMBL" id="UAVU01000008">
    <property type="protein sequence ID" value="SQC91445.1"/>
    <property type="molecule type" value="Genomic_DNA"/>
</dbReference>
<dbReference type="Proteomes" id="UP000251197">
    <property type="component" value="Unassembled WGS sequence"/>
</dbReference>
<evidence type="ECO:0000313" key="5">
    <source>
        <dbReference type="Proteomes" id="UP000251197"/>
    </source>
</evidence>
<feature type="coiled-coil region" evidence="1">
    <location>
        <begin position="28"/>
        <end position="55"/>
    </location>
</feature>
<dbReference type="AlphaFoldDB" id="A0A291DU63"/>
<keyword evidence="1" id="KW-0175">Coiled coil</keyword>
<reference evidence="2 4" key="1">
    <citation type="submission" date="2017-09" db="EMBL/GenBank/DDBJ databases">
        <title>FDA dAtabase for Regulatory Grade micrObial Sequences (FDA-ARGOS): Supporting development and validation of Infectious Disease Dx tests.</title>
        <authorList>
            <person name="Minogue T."/>
            <person name="Wolcott M."/>
            <person name="Wasieloski L."/>
            <person name="Aguilar W."/>
            <person name="Moore D."/>
            <person name="Tallon L."/>
            <person name="Sadzewicz L."/>
            <person name="Ott S."/>
            <person name="Zhao X."/>
            <person name="Nagaraj S."/>
            <person name="Vavikolanu K."/>
            <person name="Aluvathingal J."/>
            <person name="Nadendla S."/>
            <person name="Sichtig H."/>
        </authorList>
    </citation>
    <scope>NUCLEOTIDE SEQUENCE [LARGE SCALE GENOMIC DNA]</scope>
    <source>
        <strain evidence="2 4">FDAARGOS_392</strain>
    </source>
</reference>
<organism evidence="2 4">
    <name type="scientific">Cedecea neteri</name>
    <dbReference type="NCBI Taxonomy" id="158822"/>
    <lineage>
        <taxon>Bacteria</taxon>
        <taxon>Pseudomonadati</taxon>
        <taxon>Pseudomonadota</taxon>
        <taxon>Gammaproteobacteria</taxon>
        <taxon>Enterobacterales</taxon>
        <taxon>Enterobacteriaceae</taxon>
        <taxon>Cedecea</taxon>
    </lineage>
</organism>